<dbReference type="PANTHER" id="PTHR11353">
    <property type="entry name" value="CHAPERONIN"/>
    <property type="match status" value="1"/>
</dbReference>
<dbReference type="SUPFAM" id="SSF52029">
    <property type="entry name" value="GroEL apical domain-like"/>
    <property type="match status" value="1"/>
</dbReference>
<dbReference type="PRINTS" id="PR00304">
    <property type="entry name" value="TCOMPLEXTCP1"/>
</dbReference>
<reference evidence="10 11" key="1">
    <citation type="journal article" date="2013" name="Curr. Biol.">
        <title>The Genome of the Foraminiferan Reticulomyxa filosa.</title>
        <authorList>
            <person name="Glockner G."/>
            <person name="Hulsmann N."/>
            <person name="Schleicher M."/>
            <person name="Noegel A.A."/>
            <person name="Eichinger L."/>
            <person name="Gallinger C."/>
            <person name="Pawlowski J."/>
            <person name="Sierra R."/>
            <person name="Euteneuer U."/>
            <person name="Pillet L."/>
            <person name="Moustafa A."/>
            <person name="Platzer M."/>
            <person name="Groth M."/>
            <person name="Szafranski K."/>
            <person name="Schliwa M."/>
        </authorList>
    </citation>
    <scope>NUCLEOTIDE SEQUENCE [LARGE SCALE GENOMIC DNA]</scope>
</reference>
<dbReference type="InterPro" id="IPR027410">
    <property type="entry name" value="TCP-1-like_intermed_sf"/>
</dbReference>
<comment type="similarity">
    <text evidence="2 9">Belongs to the TCP-1 chaperonin family.</text>
</comment>
<dbReference type="Gene3D" id="1.10.560.10">
    <property type="entry name" value="GroEL-like equatorial domain"/>
    <property type="match status" value="1"/>
</dbReference>
<keyword evidence="11" id="KW-1185">Reference proteome</keyword>
<dbReference type="OMA" id="LIRVDDM"/>
<dbReference type="GO" id="GO:0140662">
    <property type="term" value="F:ATP-dependent protein folding chaperone"/>
    <property type="evidence" value="ECO:0007669"/>
    <property type="project" value="InterPro"/>
</dbReference>
<name>X6MNM3_RETFI</name>
<evidence type="ECO:0000256" key="3">
    <source>
        <dbReference type="ARBA" id="ARBA00022490"/>
    </source>
</evidence>
<dbReference type="SUPFAM" id="SSF48592">
    <property type="entry name" value="GroEL equatorial domain-like"/>
    <property type="match status" value="1"/>
</dbReference>
<evidence type="ECO:0000313" key="11">
    <source>
        <dbReference type="Proteomes" id="UP000023152"/>
    </source>
</evidence>
<keyword evidence="4 9" id="KW-0547">Nucleotide-binding</keyword>
<dbReference type="InterPro" id="IPR027413">
    <property type="entry name" value="GROEL-like_equatorial_sf"/>
</dbReference>
<dbReference type="InterPro" id="IPR017998">
    <property type="entry name" value="Chaperone_TCP-1"/>
</dbReference>
<dbReference type="Pfam" id="PF00118">
    <property type="entry name" value="Cpn60_TCP1"/>
    <property type="match status" value="1"/>
</dbReference>
<keyword evidence="5 9" id="KW-0067">ATP-binding</keyword>
<dbReference type="InterPro" id="IPR027409">
    <property type="entry name" value="GroEL-like_apical_dom_sf"/>
</dbReference>
<dbReference type="Gene3D" id="3.30.260.10">
    <property type="entry name" value="TCP-1-like chaperonin intermediate domain"/>
    <property type="match status" value="1"/>
</dbReference>
<dbReference type="Proteomes" id="UP000023152">
    <property type="component" value="Unassembled WGS sequence"/>
</dbReference>
<evidence type="ECO:0000256" key="8">
    <source>
        <dbReference type="ARBA" id="ARBA00033325"/>
    </source>
</evidence>
<evidence type="ECO:0000256" key="2">
    <source>
        <dbReference type="ARBA" id="ARBA00008020"/>
    </source>
</evidence>
<organism evidence="10 11">
    <name type="scientific">Reticulomyxa filosa</name>
    <dbReference type="NCBI Taxonomy" id="46433"/>
    <lineage>
        <taxon>Eukaryota</taxon>
        <taxon>Sar</taxon>
        <taxon>Rhizaria</taxon>
        <taxon>Retaria</taxon>
        <taxon>Foraminifera</taxon>
        <taxon>Monothalamids</taxon>
        <taxon>Reticulomyxidae</taxon>
        <taxon>Reticulomyxa</taxon>
    </lineage>
</organism>
<evidence type="ECO:0000256" key="7">
    <source>
        <dbReference type="ARBA" id="ARBA00024086"/>
    </source>
</evidence>
<comment type="caution">
    <text evidence="10">The sequence shown here is derived from an EMBL/GenBank/DDBJ whole genome shotgun (WGS) entry which is preliminary data.</text>
</comment>
<gene>
    <name evidence="10" type="ORF">RFI_21935</name>
</gene>
<evidence type="ECO:0000313" key="10">
    <source>
        <dbReference type="EMBL" id="ETO15429.1"/>
    </source>
</evidence>
<accession>X6MNM3</accession>
<comment type="subcellular location">
    <subcellularLocation>
        <location evidence="1">Cytoplasm</location>
    </subcellularLocation>
</comment>
<dbReference type="EMBL" id="ASPP01019143">
    <property type="protein sequence ID" value="ETO15429.1"/>
    <property type="molecule type" value="Genomic_DNA"/>
</dbReference>
<evidence type="ECO:0000256" key="5">
    <source>
        <dbReference type="ARBA" id="ARBA00022840"/>
    </source>
</evidence>
<protein>
    <recommendedName>
        <fullName evidence="7">T-complex protein 1 subunit epsilon</fullName>
    </recommendedName>
    <alternativeName>
        <fullName evidence="8">CCT-epsilon</fullName>
    </alternativeName>
</protein>
<evidence type="ECO:0000256" key="4">
    <source>
        <dbReference type="ARBA" id="ARBA00022741"/>
    </source>
</evidence>
<keyword evidence="6 9" id="KW-0143">Chaperone</keyword>
<dbReference type="OrthoDB" id="10248520at2759"/>
<evidence type="ECO:0000256" key="1">
    <source>
        <dbReference type="ARBA" id="ARBA00004496"/>
    </source>
</evidence>
<dbReference type="Gene3D" id="3.50.7.10">
    <property type="entry name" value="GroEL"/>
    <property type="match status" value="1"/>
</dbReference>
<dbReference type="SUPFAM" id="SSF54849">
    <property type="entry name" value="GroEL-intermediate domain like"/>
    <property type="match status" value="1"/>
</dbReference>
<dbReference type="InterPro" id="IPR002423">
    <property type="entry name" value="Cpn60/GroEL/TCP-1"/>
</dbReference>
<feature type="non-terminal residue" evidence="10">
    <location>
        <position position="1"/>
    </location>
</feature>
<dbReference type="AlphaFoldDB" id="X6MNM3"/>
<dbReference type="GO" id="GO:0005524">
    <property type="term" value="F:ATP binding"/>
    <property type="evidence" value="ECO:0007669"/>
    <property type="project" value="UniProtKB-KW"/>
</dbReference>
<dbReference type="GO" id="GO:0005832">
    <property type="term" value="C:chaperonin-containing T-complex"/>
    <property type="evidence" value="ECO:0007669"/>
    <property type="project" value="UniProtKB-ARBA"/>
</dbReference>
<feature type="non-terminal residue" evidence="10">
    <location>
        <position position="346"/>
    </location>
</feature>
<evidence type="ECO:0000256" key="9">
    <source>
        <dbReference type="RuleBase" id="RU004187"/>
    </source>
</evidence>
<evidence type="ECO:0000256" key="6">
    <source>
        <dbReference type="ARBA" id="ARBA00023186"/>
    </source>
</evidence>
<sequence length="346" mass="38289">EKLLSKGIHPIRIAQGFEAACAIATKHLETICDTVTVTQKDTSILYSTAETTISSKIINRYKKKMAHTAVDAALSVCDWERKDVNFEHIKVEGKVGGRLEDTTLVKGIVIDKEFSHPQMPRRIEQAKIAILTCPFEPPRPKTKYNLDISTSEAYNKLYQMEQAYFTEMIEYIQKSGANVAFCQWGFDDEANHLLLQKKLPAIRWIGGVEMELIAMSTGGQLSPDKLGHCGVIRTLEFGTTKDHMTVIEDCPNSKAVTVFIRGGNTMIVEEAKRAIHDAICVARNLIRDARIVYGGGSCEIACAQAVRNACHEVTGQEQYAWKAFASALEAIPIALAENSGLSPIEK</sequence>
<dbReference type="FunFam" id="3.50.7.10:FF:000003">
    <property type="entry name" value="T-complex protein 1 subunit epsilon"/>
    <property type="match status" value="1"/>
</dbReference>
<keyword evidence="3" id="KW-0963">Cytoplasm</keyword>
<proteinExistence type="inferred from homology"/>